<dbReference type="RefSeq" id="WP_189110266.1">
    <property type="nucleotide sequence ID" value="NZ_BMMV01000021.1"/>
</dbReference>
<dbReference type="InterPro" id="IPR036388">
    <property type="entry name" value="WH-like_DNA-bd_sf"/>
</dbReference>
<dbReference type="PANTHER" id="PTHR33164:SF95">
    <property type="entry name" value="TRANSCRIPTIONAL REGULATOR"/>
    <property type="match status" value="1"/>
</dbReference>
<name>A0ABQ2EQ97_9ACTN</name>
<gene>
    <name evidence="2" type="ORF">GCM10011583_55020</name>
</gene>
<reference evidence="3" key="1">
    <citation type="journal article" date="2019" name="Int. J. Syst. Evol. Microbiol.">
        <title>The Global Catalogue of Microorganisms (GCM) 10K type strain sequencing project: providing services to taxonomists for standard genome sequencing and annotation.</title>
        <authorList>
            <consortium name="The Broad Institute Genomics Platform"/>
            <consortium name="The Broad Institute Genome Sequencing Center for Infectious Disease"/>
            <person name="Wu L."/>
            <person name="Ma J."/>
        </authorList>
    </citation>
    <scope>NUCLEOTIDE SEQUENCE [LARGE SCALE GENOMIC DNA]</scope>
    <source>
        <strain evidence="3">CGMCC 4.7275</strain>
    </source>
</reference>
<sequence>MSNSTPDMASSTDRLATAARLRNLGTRLLSLAAIQSDRLVNEELVRAGARKWHYAVLATLDEFGPASQAELSRRTGIYRSDMVSVINELADRGLVERSPNPADRRQNVIAVTKQGHRHLLKLDKLLAGVENEVLAPLTPPEREQLARLLTALVDRHGQNM</sequence>
<keyword evidence="3" id="KW-1185">Reference proteome</keyword>
<proteinExistence type="predicted"/>
<dbReference type="InterPro" id="IPR039422">
    <property type="entry name" value="MarR/SlyA-like"/>
</dbReference>
<feature type="domain" description="HTH marR-type" evidence="1">
    <location>
        <begin position="22"/>
        <end position="154"/>
    </location>
</feature>
<evidence type="ECO:0000259" key="1">
    <source>
        <dbReference type="PROSITE" id="PS50995"/>
    </source>
</evidence>
<dbReference type="PANTHER" id="PTHR33164">
    <property type="entry name" value="TRANSCRIPTIONAL REGULATOR, MARR FAMILY"/>
    <property type="match status" value="1"/>
</dbReference>
<accession>A0ABQ2EQ97</accession>
<dbReference type="InterPro" id="IPR036390">
    <property type="entry name" value="WH_DNA-bd_sf"/>
</dbReference>
<comment type="caution">
    <text evidence="2">The sequence shown here is derived from an EMBL/GenBank/DDBJ whole genome shotgun (WGS) entry which is preliminary data.</text>
</comment>
<dbReference type="Gene3D" id="1.10.10.10">
    <property type="entry name" value="Winged helix-like DNA-binding domain superfamily/Winged helix DNA-binding domain"/>
    <property type="match status" value="1"/>
</dbReference>
<dbReference type="Proteomes" id="UP000660265">
    <property type="component" value="Unassembled WGS sequence"/>
</dbReference>
<dbReference type="EMBL" id="BMMV01000021">
    <property type="protein sequence ID" value="GGK16156.1"/>
    <property type="molecule type" value="Genomic_DNA"/>
</dbReference>
<evidence type="ECO:0000313" key="3">
    <source>
        <dbReference type="Proteomes" id="UP000660265"/>
    </source>
</evidence>
<dbReference type="PRINTS" id="PR00598">
    <property type="entry name" value="HTHMARR"/>
</dbReference>
<dbReference type="SMART" id="SM00347">
    <property type="entry name" value="HTH_MARR"/>
    <property type="match status" value="1"/>
</dbReference>
<dbReference type="SUPFAM" id="SSF46785">
    <property type="entry name" value="Winged helix' DNA-binding domain"/>
    <property type="match status" value="1"/>
</dbReference>
<dbReference type="InterPro" id="IPR000835">
    <property type="entry name" value="HTH_MarR-typ"/>
</dbReference>
<evidence type="ECO:0000313" key="2">
    <source>
        <dbReference type="EMBL" id="GGK16156.1"/>
    </source>
</evidence>
<organism evidence="2 3">
    <name type="scientific">Streptomyces camponoticapitis</name>
    <dbReference type="NCBI Taxonomy" id="1616125"/>
    <lineage>
        <taxon>Bacteria</taxon>
        <taxon>Bacillati</taxon>
        <taxon>Actinomycetota</taxon>
        <taxon>Actinomycetes</taxon>
        <taxon>Kitasatosporales</taxon>
        <taxon>Streptomycetaceae</taxon>
        <taxon>Streptomyces</taxon>
    </lineage>
</organism>
<dbReference type="PROSITE" id="PS50995">
    <property type="entry name" value="HTH_MARR_2"/>
    <property type="match status" value="1"/>
</dbReference>
<protein>
    <recommendedName>
        <fullName evidence="1">HTH marR-type domain-containing protein</fullName>
    </recommendedName>
</protein>
<dbReference type="Pfam" id="PF12802">
    <property type="entry name" value="MarR_2"/>
    <property type="match status" value="1"/>
</dbReference>